<comment type="similarity">
    <text evidence="1 2">Belongs to the enoyl-CoA hydratase/isomerase family.</text>
</comment>
<name>A0A7Y6TV63_9BURK</name>
<comment type="caution">
    <text evidence="3">The sequence shown here is derived from an EMBL/GenBank/DDBJ whole genome shotgun (WGS) entry which is preliminary data.</text>
</comment>
<dbReference type="SUPFAM" id="SSF52096">
    <property type="entry name" value="ClpP/crotonase"/>
    <property type="match status" value="1"/>
</dbReference>
<evidence type="ECO:0000313" key="3">
    <source>
        <dbReference type="EMBL" id="NUZ04611.1"/>
    </source>
</evidence>
<evidence type="ECO:0000313" key="4">
    <source>
        <dbReference type="Proteomes" id="UP000529637"/>
    </source>
</evidence>
<dbReference type="PANTHER" id="PTHR42964">
    <property type="entry name" value="ENOYL-COA HYDRATASE"/>
    <property type="match status" value="1"/>
</dbReference>
<dbReference type="Proteomes" id="UP000529637">
    <property type="component" value="Unassembled WGS sequence"/>
</dbReference>
<dbReference type="InterPro" id="IPR001753">
    <property type="entry name" value="Enoyl-CoA_hydra/iso"/>
</dbReference>
<protein>
    <submittedName>
        <fullName evidence="3">p-hydroxycinnamoyl CoA hydratase/lyase</fullName>
        <ecNumber evidence="3">4.1.2.41</ecNumber>
        <ecNumber evidence="3">4.2.1.101</ecNumber>
    </submittedName>
</protein>
<dbReference type="EC" id="4.1.2.41" evidence="3"/>
<dbReference type="NCBIfam" id="NF006588">
    <property type="entry name" value="PRK09120.1"/>
    <property type="match status" value="1"/>
</dbReference>
<dbReference type="EC" id="4.2.1.101" evidence="3"/>
<keyword evidence="4" id="KW-1185">Reference proteome</keyword>
<dbReference type="InterPro" id="IPR018376">
    <property type="entry name" value="Enoyl-CoA_hyd/isom_CS"/>
</dbReference>
<dbReference type="GO" id="GO:0008300">
    <property type="term" value="P:isoprenoid catabolic process"/>
    <property type="evidence" value="ECO:0007669"/>
    <property type="project" value="TreeGrafter"/>
</dbReference>
<dbReference type="EMBL" id="JABWMJ010000001">
    <property type="protein sequence ID" value="NUZ04611.1"/>
    <property type="molecule type" value="Genomic_DNA"/>
</dbReference>
<dbReference type="PANTHER" id="PTHR42964:SF1">
    <property type="entry name" value="POLYKETIDE BIOSYNTHESIS ENOYL-COA HYDRATASE PKSH-RELATED"/>
    <property type="match status" value="1"/>
</dbReference>
<evidence type="ECO:0000256" key="2">
    <source>
        <dbReference type="RuleBase" id="RU003707"/>
    </source>
</evidence>
<dbReference type="InterPro" id="IPR051683">
    <property type="entry name" value="Enoyl-CoA_Hydratase/Isomerase"/>
</dbReference>
<dbReference type="CDD" id="cd06558">
    <property type="entry name" value="crotonase-like"/>
    <property type="match status" value="1"/>
</dbReference>
<keyword evidence="3" id="KW-0456">Lyase</keyword>
<organism evidence="3 4">
    <name type="scientific">Piscinibacter koreensis</name>
    <dbReference type="NCBI Taxonomy" id="2742824"/>
    <lineage>
        <taxon>Bacteria</taxon>
        <taxon>Pseudomonadati</taxon>
        <taxon>Pseudomonadota</taxon>
        <taxon>Betaproteobacteria</taxon>
        <taxon>Burkholderiales</taxon>
        <taxon>Sphaerotilaceae</taxon>
        <taxon>Piscinibacter</taxon>
    </lineage>
</organism>
<dbReference type="RefSeq" id="WP_176065694.1">
    <property type="nucleotide sequence ID" value="NZ_JABWMJ010000001.1"/>
</dbReference>
<accession>A0A7Y6TV63</accession>
<evidence type="ECO:0000256" key="1">
    <source>
        <dbReference type="ARBA" id="ARBA00005254"/>
    </source>
</evidence>
<dbReference type="Gene3D" id="3.90.226.10">
    <property type="entry name" value="2-enoyl-CoA Hydratase, Chain A, domain 1"/>
    <property type="match status" value="1"/>
</dbReference>
<dbReference type="Pfam" id="PF00378">
    <property type="entry name" value="ECH_1"/>
    <property type="match status" value="1"/>
</dbReference>
<sequence length="283" mass="31769">MSETRKQPVIKVEKYNGVSTIWFNRPEKKNAMSPELHEAMDRTLVELEEDPDTRIVIIRGSGGNFSAGQDLKEFFRGMENNPLQAKRMAQTANRWRWERLYGYDKPTIAVVEGYCVGGAFMQLLATDFAVAADTAQFSLAEVNWGILPGALVGKVVADATLYRHALYHACIGDAFSAQEAVRIGIINHAVPPDQLEKHVDELCQKLMKKSPAVLRATKQAMRHVRTMTFDQAYDYLLAKNTAIRVDDPEQSYKTGLSHFIDKKSYKPAHGPFPLGTLITHDSK</sequence>
<dbReference type="GO" id="GO:0016829">
    <property type="term" value="F:lyase activity"/>
    <property type="evidence" value="ECO:0007669"/>
    <property type="project" value="UniProtKB-KW"/>
</dbReference>
<dbReference type="AlphaFoldDB" id="A0A7Y6TV63"/>
<dbReference type="Gene3D" id="6.10.250.2850">
    <property type="match status" value="1"/>
</dbReference>
<reference evidence="3 4" key="1">
    <citation type="submission" date="2020-06" db="EMBL/GenBank/DDBJ databases">
        <title>Schlegella sp. ID0723 isolated from air conditioner.</title>
        <authorList>
            <person name="Kim D.Y."/>
            <person name="Kim D.-U."/>
        </authorList>
    </citation>
    <scope>NUCLEOTIDE SEQUENCE [LARGE SCALE GENOMIC DNA]</scope>
    <source>
        <strain evidence="3 4">ID0723</strain>
    </source>
</reference>
<dbReference type="InterPro" id="IPR029045">
    <property type="entry name" value="ClpP/crotonase-like_dom_sf"/>
</dbReference>
<dbReference type="PROSITE" id="PS00166">
    <property type="entry name" value="ENOYL_COA_HYDRATASE"/>
    <property type="match status" value="1"/>
</dbReference>
<gene>
    <name evidence="3" type="ORF">HQN59_02445</name>
</gene>
<proteinExistence type="inferred from homology"/>